<sequence length="338" mass="38537">MRQFRTAKCQKAFNNLVQDIFNTVTLAHFDTQLPIILATDASNHGIGAVIMHRYSDGSERPIAHASKTLTAAERNYSQIEKEALSTIFGIKKFHQYLGGRSLELNTGHQPLLTIFNPTKDALSRLPVGDDDPSQINYIQTQLIEQWPLKPTEIATATTNDHTLKVVRHFTLTKWPSSFSGSKNPELIPYYNNRYSLLIVNGCILKDTQVIISKQLHNRALHMLHRSHLDTIKMKQLARPHCWWPKMDKDILDITKSLEQIIDFFGPPQMLVSDNGPPFNSYEMNKFYAKYGINHVTTPPYHPASAGLAERFVRSFKEAMIKEQQMGQSKKIIALRNVL</sequence>
<dbReference type="Gene3D" id="3.10.20.370">
    <property type="match status" value="1"/>
</dbReference>
<keyword evidence="1" id="KW-0511">Multifunctional enzyme</keyword>
<dbReference type="EMBL" id="CAJNOK010005119">
    <property type="protein sequence ID" value="CAF0960964.1"/>
    <property type="molecule type" value="Genomic_DNA"/>
</dbReference>
<dbReference type="PANTHER" id="PTHR37984:SF5">
    <property type="entry name" value="PROTEIN NYNRIN-LIKE"/>
    <property type="match status" value="1"/>
</dbReference>
<dbReference type="InterPro" id="IPR012337">
    <property type="entry name" value="RNaseH-like_sf"/>
</dbReference>
<evidence type="ECO:0000313" key="4">
    <source>
        <dbReference type="EMBL" id="CAF3733835.1"/>
    </source>
</evidence>
<dbReference type="AlphaFoldDB" id="A0A8S2IIS4"/>
<dbReference type="Proteomes" id="UP000682733">
    <property type="component" value="Unassembled WGS sequence"/>
</dbReference>
<comment type="caution">
    <text evidence="4">The sequence shown here is derived from an EMBL/GenBank/DDBJ whole genome shotgun (WGS) entry which is preliminary data.</text>
</comment>
<dbReference type="SUPFAM" id="SSF53098">
    <property type="entry name" value="Ribonuclease H-like"/>
    <property type="match status" value="1"/>
</dbReference>
<dbReference type="InterPro" id="IPR036397">
    <property type="entry name" value="RNaseH_sf"/>
</dbReference>
<accession>A0A8S2IIS4</accession>
<evidence type="ECO:0000256" key="1">
    <source>
        <dbReference type="ARBA" id="ARBA00023268"/>
    </source>
</evidence>
<dbReference type="EMBL" id="CAJOBA010005124">
    <property type="protein sequence ID" value="CAF3733835.1"/>
    <property type="molecule type" value="Genomic_DNA"/>
</dbReference>
<dbReference type="Gene3D" id="3.30.420.10">
    <property type="entry name" value="Ribonuclease H-like superfamily/Ribonuclease H"/>
    <property type="match status" value="1"/>
</dbReference>
<dbReference type="Pfam" id="PF17919">
    <property type="entry name" value="RT_RNaseH_2"/>
    <property type="match status" value="1"/>
</dbReference>
<evidence type="ECO:0000313" key="3">
    <source>
        <dbReference type="EMBL" id="CAF0960964.1"/>
    </source>
</evidence>
<dbReference type="InterPro" id="IPR041577">
    <property type="entry name" value="RT_RNaseH_2"/>
</dbReference>
<organism evidence="4 5">
    <name type="scientific">Didymodactylos carnosus</name>
    <dbReference type="NCBI Taxonomy" id="1234261"/>
    <lineage>
        <taxon>Eukaryota</taxon>
        <taxon>Metazoa</taxon>
        <taxon>Spiralia</taxon>
        <taxon>Gnathifera</taxon>
        <taxon>Rotifera</taxon>
        <taxon>Eurotatoria</taxon>
        <taxon>Bdelloidea</taxon>
        <taxon>Philodinida</taxon>
        <taxon>Philodinidae</taxon>
        <taxon>Didymodactylos</taxon>
    </lineage>
</organism>
<dbReference type="GO" id="GO:0003676">
    <property type="term" value="F:nucleic acid binding"/>
    <property type="evidence" value="ECO:0007669"/>
    <property type="project" value="InterPro"/>
</dbReference>
<evidence type="ECO:0000313" key="5">
    <source>
        <dbReference type="Proteomes" id="UP000682733"/>
    </source>
</evidence>
<name>A0A8S2IIS4_9BILA</name>
<dbReference type="SUPFAM" id="SSF56672">
    <property type="entry name" value="DNA/RNA polymerases"/>
    <property type="match status" value="1"/>
</dbReference>
<dbReference type="PANTHER" id="PTHR37984">
    <property type="entry name" value="PROTEIN CBG26694"/>
    <property type="match status" value="1"/>
</dbReference>
<dbReference type="PROSITE" id="PS50994">
    <property type="entry name" value="INTEGRASE"/>
    <property type="match status" value="1"/>
</dbReference>
<proteinExistence type="predicted"/>
<gene>
    <name evidence="3" type="ORF">OVA965_LOCUS12634</name>
    <name evidence="4" type="ORF">TMI583_LOCUS12638</name>
</gene>
<dbReference type="Pfam" id="PF00665">
    <property type="entry name" value="rve"/>
    <property type="match status" value="1"/>
</dbReference>
<dbReference type="Proteomes" id="UP000677228">
    <property type="component" value="Unassembled WGS sequence"/>
</dbReference>
<dbReference type="FunFam" id="3.10.20.370:FF:000001">
    <property type="entry name" value="Retrovirus-related Pol polyprotein from transposon 17.6-like protein"/>
    <property type="match status" value="1"/>
</dbReference>
<dbReference type="GO" id="GO:0015074">
    <property type="term" value="P:DNA integration"/>
    <property type="evidence" value="ECO:0007669"/>
    <property type="project" value="InterPro"/>
</dbReference>
<dbReference type="InterPro" id="IPR001584">
    <property type="entry name" value="Integrase_cat-core"/>
</dbReference>
<reference evidence="4" key="1">
    <citation type="submission" date="2021-02" db="EMBL/GenBank/DDBJ databases">
        <authorList>
            <person name="Nowell W R."/>
        </authorList>
    </citation>
    <scope>NUCLEOTIDE SEQUENCE</scope>
</reference>
<dbReference type="CDD" id="cd09274">
    <property type="entry name" value="RNase_HI_RT_Ty3"/>
    <property type="match status" value="1"/>
</dbReference>
<protein>
    <recommendedName>
        <fullName evidence="2">Integrase catalytic domain-containing protein</fullName>
    </recommendedName>
</protein>
<dbReference type="GO" id="GO:0003824">
    <property type="term" value="F:catalytic activity"/>
    <property type="evidence" value="ECO:0007669"/>
    <property type="project" value="UniProtKB-KW"/>
</dbReference>
<dbReference type="InterPro" id="IPR043502">
    <property type="entry name" value="DNA/RNA_pol_sf"/>
</dbReference>
<dbReference type="InterPro" id="IPR050951">
    <property type="entry name" value="Retrovirus_Pol_polyprotein"/>
</dbReference>
<feature type="domain" description="Integrase catalytic" evidence="2">
    <location>
        <begin position="257"/>
        <end position="338"/>
    </location>
</feature>
<evidence type="ECO:0000259" key="2">
    <source>
        <dbReference type="PROSITE" id="PS50994"/>
    </source>
</evidence>